<organism evidence="1 2">
    <name type="scientific">Paramecium sonneborni</name>
    <dbReference type="NCBI Taxonomy" id="65129"/>
    <lineage>
        <taxon>Eukaryota</taxon>
        <taxon>Sar</taxon>
        <taxon>Alveolata</taxon>
        <taxon>Ciliophora</taxon>
        <taxon>Intramacronucleata</taxon>
        <taxon>Oligohymenophorea</taxon>
        <taxon>Peniculida</taxon>
        <taxon>Parameciidae</taxon>
        <taxon>Paramecium</taxon>
    </lineage>
</organism>
<proteinExistence type="predicted"/>
<comment type="caution">
    <text evidence="1">The sequence shown here is derived from an EMBL/GenBank/DDBJ whole genome shotgun (WGS) entry which is preliminary data.</text>
</comment>
<accession>A0A8S1LAU1</accession>
<gene>
    <name evidence="1" type="ORF">PSON_ATCC_30995.1.T0140103</name>
</gene>
<dbReference type="Proteomes" id="UP000692954">
    <property type="component" value="Unassembled WGS sequence"/>
</dbReference>
<dbReference type="EMBL" id="CAJJDN010000014">
    <property type="protein sequence ID" value="CAD8060124.1"/>
    <property type="molecule type" value="Genomic_DNA"/>
</dbReference>
<sequence>MNPFNHQNQNSNFMTNYAYNASPFLQSYFDQLSMFYLLQRQLKSQANQGIQNYQQKIETIIISSDEEQPIIKQKEQLSKVIPAALQKKGQKRILDLDQLELQGGIYQNDSFESPLQQERVQKCLKSQQSKILNRNESLQPFKLKKKILKSKKQPKKYCLKGQKQILIGKQRQQYLFNQSSVKTQLIKVYTKNEEKLLKIRELLHQNFPNSNDEDAIRLLNATGKSYEKAMDLIKENELLVQYMLETNKINEILEDDDLETIK</sequence>
<keyword evidence="2" id="KW-1185">Reference proteome</keyword>
<reference evidence="1" key="1">
    <citation type="submission" date="2021-01" db="EMBL/GenBank/DDBJ databases">
        <authorList>
            <consortium name="Genoscope - CEA"/>
            <person name="William W."/>
        </authorList>
    </citation>
    <scope>NUCLEOTIDE SEQUENCE</scope>
</reference>
<evidence type="ECO:0000313" key="1">
    <source>
        <dbReference type="EMBL" id="CAD8060124.1"/>
    </source>
</evidence>
<dbReference type="AlphaFoldDB" id="A0A8S1LAU1"/>
<dbReference type="OrthoDB" id="309487at2759"/>
<evidence type="ECO:0000313" key="2">
    <source>
        <dbReference type="Proteomes" id="UP000692954"/>
    </source>
</evidence>
<name>A0A8S1LAU1_9CILI</name>
<protein>
    <submittedName>
        <fullName evidence="1">Uncharacterized protein</fullName>
    </submittedName>
</protein>